<evidence type="ECO:0000313" key="2">
    <source>
        <dbReference type="EMBL" id="KAB2338864.1"/>
    </source>
</evidence>
<gene>
    <name evidence="2" type="ORF">F7731_04760</name>
</gene>
<dbReference type="InterPro" id="IPR050696">
    <property type="entry name" value="FtsA/MreB"/>
</dbReference>
<protein>
    <submittedName>
        <fullName evidence="2">Cell division protein FtsA</fullName>
    </submittedName>
</protein>
<comment type="caution">
    <text evidence="2">The sequence shown here is derived from an EMBL/GenBank/DDBJ whole genome shotgun (WGS) entry which is preliminary data.</text>
</comment>
<dbReference type="Proteomes" id="UP000481030">
    <property type="component" value="Unassembled WGS sequence"/>
</dbReference>
<dbReference type="CDD" id="cd24004">
    <property type="entry name" value="ASKHA_NBD_PilM-like"/>
    <property type="match status" value="1"/>
</dbReference>
<reference evidence="2 3" key="1">
    <citation type="journal article" date="2016" name="Antonie Van Leeuwenhoek">
        <title>Bacillus depressus sp. nov., isolated from soil of a sunflower field.</title>
        <authorList>
            <person name="Wei X."/>
            <person name="Xin D."/>
            <person name="Xin Y."/>
            <person name="Zhang H."/>
            <person name="Wang T."/>
            <person name="Zhang J."/>
        </authorList>
    </citation>
    <scope>NUCLEOTIDE SEQUENCE [LARGE SCALE GENOMIC DNA]</scope>
    <source>
        <strain evidence="2 3">BZ1</strain>
    </source>
</reference>
<dbReference type="OrthoDB" id="9768127at2"/>
<dbReference type="PANTHER" id="PTHR32432">
    <property type="entry name" value="CELL DIVISION PROTEIN FTSA-RELATED"/>
    <property type="match status" value="1"/>
</dbReference>
<dbReference type="SMART" id="SM00842">
    <property type="entry name" value="FtsA"/>
    <property type="match status" value="1"/>
</dbReference>
<evidence type="ECO:0000259" key="1">
    <source>
        <dbReference type="SMART" id="SM00842"/>
    </source>
</evidence>
<dbReference type="RefSeq" id="WP_151533607.1">
    <property type="nucleotide sequence ID" value="NZ_WBOS01000001.1"/>
</dbReference>
<dbReference type="EMBL" id="WBOS01000001">
    <property type="protein sequence ID" value="KAB2338864.1"/>
    <property type="molecule type" value="Genomic_DNA"/>
</dbReference>
<keyword evidence="2" id="KW-0131">Cell cycle</keyword>
<dbReference type="AlphaFoldDB" id="A0A6L3VHK4"/>
<dbReference type="Gene3D" id="3.30.420.40">
    <property type="match status" value="2"/>
</dbReference>
<dbReference type="GO" id="GO:0051301">
    <property type="term" value="P:cell division"/>
    <property type="evidence" value="ECO:0007669"/>
    <property type="project" value="UniProtKB-KW"/>
</dbReference>
<name>A0A6L3VHK4_9BACI</name>
<dbReference type="SUPFAM" id="SSF53067">
    <property type="entry name" value="Actin-like ATPase domain"/>
    <property type="match status" value="2"/>
</dbReference>
<dbReference type="Pfam" id="PF14450">
    <property type="entry name" value="FtsA"/>
    <property type="match status" value="1"/>
</dbReference>
<dbReference type="InterPro" id="IPR003494">
    <property type="entry name" value="SHS2_FtsA"/>
</dbReference>
<keyword evidence="2" id="KW-0132">Cell division</keyword>
<feature type="domain" description="SHS2" evidence="1">
    <location>
        <begin position="6"/>
        <end position="203"/>
    </location>
</feature>
<organism evidence="2 3">
    <name type="scientific">Cytobacillus depressus</name>
    <dbReference type="NCBI Taxonomy" id="1602942"/>
    <lineage>
        <taxon>Bacteria</taxon>
        <taxon>Bacillati</taxon>
        <taxon>Bacillota</taxon>
        <taxon>Bacilli</taxon>
        <taxon>Bacillales</taxon>
        <taxon>Bacillaceae</taxon>
        <taxon>Cytobacillus</taxon>
    </lineage>
</organism>
<keyword evidence="3" id="KW-1185">Reference proteome</keyword>
<dbReference type="PANTHER" id="PTHR32432:SF3">
    <property type="entry name" value="ETHANOLAMINE UTILIZATION PROTEIN EUTJ"/>
    <property type="match status" value="1"/>
</dbReference>
<proteinExistence type="predicted"/>
<dbReference type="InterPro" id="IPR043129">
    <property type="entry name" value="ATPase_NBD"/>
</dbReference>
<evidence type="ECO:0000313" key="3">
    <source>
        <dbReference type="Proteomes" id="UP000481030"/>
    </source>
</evidence>
<dbReference type="Gene3D" id="3.30.1490.300">
    <property type="match status" value="1"/>
</dbReference>
<accession>A0A6L3VHK4</accession>
<sequence length="721" mass="79983">MHEQKLFALDIGTRSVNGIILEETQGKYHVIDILVKEHSERAMLDGQIHDVLAVSNIISDLIQELEKSHGPLKKVSVAAAGRALKTERAKVSIDINGKPLIQKEDILHLELSAVQKAQAIVAEKYQAEKSYYYYCVGYSVLYYRLDGEEIGSLIDQQGEEASVEIIATFLPKIVVESLLSALQRAGLEMEALTLEPIAAINVLIPPSMRRLNVALVDIGAGTSDIAITDLGTVIAYGMVPIAGDEITEAISDQLLLDFPLAEKAKRELHEHETIKVTDILGFETEITKKDLVQNISPALDKLASSICHEILCLNNQKAPKAVMLIGGGSLTPDLPKRIAERLNLPENRVAIRGIDAIHSLTLSEHIHKGPELVTPIGIAVAAHKSPVHYKTVYVNNLPVRLFEVKKLTVGDCLLAAGIKMNKLYGKPGLAMIITLNGQNITIPGGHGEAPLILCNNSQYSLESEIRNGDQLTVEKGEDGEKTELKIKELIDEIPEKEIQINDRFYKVSASLTCNGIVASPEQFIKDRDKIECKMPETIEEMLISLNLHELVTEIRPFRVNINGKETFIPPLSGKIYRNGKEIKHFHSFEHGDHIVIEKKGKLTVSELARLKQIILSQTIPVTFNDKKMTLKKPISVMKREGSTLLEDDIIHNNDYLLIEKSKIEPFIFQDLFGHVDIDIPAHSNGKFELQINGELATFYSVIEPGDHLNIIWPSITKTTTI</sequence>